<keyword evidence="8 16" id="KW-0274">FAD</keyword>
<dbReference type="InterPro" id="IPR012999">
    <property type="entry name" value="Pyr_OxRdtase_I_AS"/>
</dbReference>
<dbReference type="PRINTS" id="PR00411">
    <property type="entry name" value="PNDRDTASEI"/>
</dbReference>
<dbReference type="InterPro" id="IPR017969">
    <property type="entry name" value="Heavy-metal-associated_CS"/>
</dbReference>
<feature type="domain" description="HMA" evidence="20">
    <location>
        <begin position="6"/>
        <end position="69"/>
    </location>
</feature>
<evidence type="ECO:0000256" key="4">
    <source>
        <dbReference type="ARBA" id="ARBA00014791"/>
    </source>
</evidence>
<evidence type="ECO:0000256" key="18">
    <source>
        <dbReference type="PIRSR" id="PIRSR000350-4"/>
    </source>
</evidence>
<dbReference type="GO" id="GO:0016668">
    <property type="term" value="F:oxidoreductase activity, acting on a sulfur group of donors, NAD(P) as acceptor"/>
    <property type="evidence" value="ECO:0007669"/>
    <property type="project" value="UniProtKB-UniRule"/>
</dbReference>
<protein>
    <recommendedName>
        <fullName evidence="4 16">Mercuric reductase</fullName>
        <ecNumber evidence="3 16">1.16.1.1</ecNumber>
    </recommendedName>
    <alternativeName>
        <fullName evidence="14 16">Hg(II) reductase</fullName>
    </alternativeName>
</protein>
<dbReference type="PROSITE" id="PS50846">
    <property type="entry name" value="HMA_2"/>
    <property type="match status" value="2"/>
</dbReference>
<dbReference type="FunFam" id="3.30.390.30:FF:000001">
    <property type="entry name" value="Dihydrolipoyl dehydrogenase"/>
    <property type="match status" value="1"/>
</dbReference>
<dbReference type="GO" id="GO:0050661">
    <property type="term" value="F:NADP binding"/>
    <property type="evidence" value="ECO:0007669"/>
    <property type="project" value="InterPro"/>
</dbReference>
<evidence type="ECO:0000256" key="14">
    <source>
        <dbReference type="ARBA" id="ARBA00031725"/>
    </source>
</evidence>
<dbReference type="EMBL" id="SOPW01000008">
    <property type="protein sequence ID" value="TFB21454.1"/>
    <property type="molecule type" value="Genomic_DNA"/>
</dbReference>
<feature type="disulfide bond" description="Redox-active" evidence="18">
    <location>
        <begin position="199"/>
        <end position="204"/>
    </location>
</feature>
<dbReference type="PIRSF" id="PIRSF000350">
    <property type="entry name" value="Mercury_reductase_MerA"/>
    <property type="match status" value="1"/>
</dbReference>
<keyword evidence="7 16" id="KW-0479">Metal-binding</keyword>
<evidence type="ECO:0000256" key="10">
    <source>
        <dbReference type="ARBA" id="ARBA00022914"/>
    </source>
</evidence>
<dbReference type="SUPFAM" id="SSF55008">
    <property type="entry name" value="HMA, heavy metal-associated domain"/>
    <property type="match status" value="2"/>
</dbReference>
<evidence type="ECO:0000256" key="6">
    <source>
        <dbReference type="ARBA" id="ARBA00022630"/>
    </source>
</evidence>
<keyword evidence="9 16" id="KW-0521">NADP</keyword>
<dbReference type="InterPro" id="IPR036163">
    <property type="entry name" value="HMA_dom_sf"/>
</dbReference>
<dbReference type="AlphaFoldDB" id="A0A4Y8IKI1"/>
<dbReference type="CDD" id="cd00371">
    <property type="entry name" value="HMA"/>
    <property type="match status" value="2"/>
</dbReference>
<feature type="binding site" evidence="17">
    <location>
        <begin position="333"/>
        <end position="340"/>
    </location>
    <ligand>
        <name>NAD(+)</name>
        <dbReference type="ChEBI" id="CHEBI:57540"/>
    </ligand>
</feature>
<evidence type="ECO:0000259" key="20">
    <source>
        <dbReference type="PROSITE" id="PS50846"/>
    </source>
</evidence>
<reference evidence="21 22" key="1">
    <citation type="submission" date="2019-03" db="EMBL/GenBank/DDBJ databases">
        <authorList>
            <person name="He R.-H."/>
        </authorList>
    </citation>
    <scope>NUCLEOTIDE SEQUENCE [LARGE SCALE GENOMIC DNA]</scope>
    <source>
        <strain evidence="22">SH 714</strain>
    </source>
</reference>
<evidence type="ECO:0000256" key="5">
    <source>
        <dbReference type="ARBA" id="ARBA00022466"/>
    </source>
</evidence>
<dbReference type="GO" id="GO:0045340">
    <property type="term" value="F:mercury ion binding"/>
    <property type="evidence" value="ECO:0007669"/>
    <property type="project" value="InterPro"/>
</dbReference>
<evidence type="ECO:0000256" key="12">
    <source>
        <dbReference type="ARBA" id="ARBA00023157"/>
    </source>
</evidence>
<comment type="function">
    <text evidence="16">Resistance to Hg(2+) in bacteria appears to be governed by a specialized system which includes mercuric reductase. MerA protein is responsible for volatilizing mercury as Hg(0).</text>
</comment>
<comment type="catalytic activity">
    <reaction evidence="15 16 19">
        <text>Hg + NADP(+) + H(+) = Hg(2+) + NADPH</text>
        <dbReference type="Rhea" id="RHEA:23856"/>
        <dbReference type="ChEBI" id="CHEBI:15378"/>
        <dbReference type="ChEBI" id="CHEBI:16170"/>
        <dbReference type="ChEBI" id="CHEBI:16793"/>
        <dbReference type="ChEBI" id="CHEBI:57783"/>
        <dbReference type="ChEBI" id="CHEBI:58349"/>
        <dbReference type="EC" id="1.16.1.1"/>
    </reaction>
</comment>
<dbReference type="PROSITE" id="PS00076">
    <property type="entry name" value="PYRIDINE_REDOX_1"/>
    <property type="match status" value="1"/>
</dbReference>
<keyword evidence="11 16" id="KW-0560">Oxidoreductase</keyword>
<dbReference type="InterPro" id="IPR023753">
    <property type="entry name" value="FAD/NAD-binding_dom"/>
</dbReference>
<dbReference type="NCBIfam" id="TIGR02053">
    <property type="entry name" value="MerA"/>
    <property type="match status" value="1"/>
</dbReference>
<dbReference type="SUPFAM" id="SSF55424">
    <property type="entry name" value="FAD/NAD-linked reductases, dimerisation (C-terminal) domain"/>
    <property type="match status" value="1"/>
</dbReference>
<comment type="similarity">
    <text evidence="1 16 19">Belongs to the class-I pyridine nucleotide-disulfide oxidoreductase family.</text>
</comment>
<dbReference type="GO" id="GO:0050787">
    <property type="term" value="P:detoxification of mercury ion"/>
    <property type="evidence" value="ECO:0007669"/>
    <property type="project" value="InterPro"/>
</dbReference>
<dbReference type="Gene3D" id="3.30.70.100">
    <property type="match status" value="2"/>
</dbReference>
<dbReference type="InterPro" id="IPR001100">
    <property type="entry name" value="Pyr_nuc-diS_OxRdtase"/>
</dbReference>
<dbReference type="RefSeq" id="WP_134340118.1">
    <property type="nucleotide sequence ID" value="NZ_SOPW01000008.1"/>
</dbReference>
<dbReference type="InterPro" id="IPR006121">
    <property type="entry name" value="HMA_dom"/>
</dbReference>
<evidence type="ECO:0000256" key="8">
    <source>
        <dbReference type="ARBA" id="ARBA00022827"/>
    </source>
</evidence>
<dbReference type="InterPro" id="IPR004099">
    <property type="entry name" value="Pyr_nucl-diS_OxRdtase_dimer"/>
</dbReference>
<dbReference type="Pfam" id="PF00403">
    <property type="entry name" value="HMA"/>
    <property type="match status" value="2"/>
</dbReference>
<keyword evidence="5 16" id="KW-0475">Mercuric resistance</keyword>
<gene>
    <name evidence="19 21" type="primary">merA</name>
    <name evidence="21" type="ORF">E3U55_09080</name>
</gene>
<evidence type="ECO:0000256" key="7">
    <source>
        <dbReference type="ARBA" id="ARBA00022723"/>
    </source>
</evidence>
<dbReference type="InterPro" id="IPR036188">
    <property type="entry name" value="FAD/NAD-bd_sf"/>
</dbReference>
<feature type="binding site" evidence="17">
    <location>
        <position position="208"/>
    </location>
    <ligand>
        <name>FAD</name>
        <dbReference type="ChEBI" id="CHEBI:57692"/>
    </ligand>
</feature>
<comment type="cofactor">
    <cofactor evidence="16 17 19">
        <name>FAD</name>
        <dbReference type="ChEBI" id="CHEBI:57692"/>
    </cofactor>
    <text evidence="16 17 19">Binds 1 FAD per subunit.</text>
</comment>
<dbReference type="InterPro" id="IPR016156">
    <property type="entry name" value="FAD/NAD-linked_Rdtase_dimer_sf"/>
</dbReference>
<dbReference type="GO" id="GO:0050660">
    <property type="term" value="F:flavin adenine dinucleotide binding"/>
    <property type="evidence" value="ECO:0007669"/>
    <property type="project" value="UniProtKB-UniRule"/>
</dbReference>
<evidence type="ECO:0000256" key="9">
    <source>
        <dbReference type="ARBA" id="ARBA00022857"/>
    </source>
</evidence>
<evidence type="ECO:0000256" key="19">
    <source>
        <dbReference type="RuleBase" id="RU361223"/>
    </source>
</evidence>
<evidence type="ECO:0000256" key="11">
    <source>
        <dbReference type="ARBA" id="ARBA00023002"/>
    </source>
</evidence>
<sequence length="623" mass="66696">MSKDKVQVTLPVQGMTCTGCEDHVTKALDKTGAENPKADFRRGSATFDIEKEKISKAKEAIMKAGYTPGTEEVADNKPVRVKLDVQGMTCTGCEDHVTEALKKVGAGNPTADFRSGQATFEITRDKVEKAKEAVNESGYKASDVTFESEDNVVTSKNKEGAYDLLIIGSGGAAFSAAIKAVEKGAKIAMVERGTIGGTCVNIGCVPSKTMLRAGEINHLAGNNPFTGLDTKAESVDMASLTEQKDELVQGMRQQKYVDLIDEYGFDLIRGEASFIDENTVKVNGQKYTANKFLISTGASPSIPNIPGLKEVDFLTSTTALELKEVPEKLAVIGSGYIAMELGQLFNNLGAKVSLMQRSDRLLKEYDPEISEAVDEALTEQGLNFITGVTYKKVEQDGDMKKVYIEVNGEEQVIDADQLLVATGRRPNTNSLNLEAAGVEIGKRGEVIVNDFLQTSNPSIYAAGDVTLGPQFVYVAAYEGGIVVENALGSANKKVDLRFVPGVTFTNPSIATVGLTEQQAKDQGYDVKTSVLPLDSVPRALVNRETKGVFKLVVDNQTQKILGAHVVAENAGDVIYGATLAVQFGLTADDLKNTMAPYLTMSEGLKLAALTLDKDVSKLSCCAG</sequence>
<name>A0A4Y8IKI1_9BACI</name>
<feature type="binding site" evidence="17">
    <location>
        <position position="423"/>
    </location>
    <ligand>
        <name>NAD(+)</name>
        <dbReference type="ChEBI" id="CHEBI:57540"/>
    </ligand>
</feature>
<dbReference type="PRINTS" id="PR00368">
    <property type="entry name" value="FADPNR"/>
</dbReference>
<evidence type="ECO:0000256" key="15">
    <source>
        <dbReference type="ARBA" id="ARBA00048984"/>
    </source>
</evidence>
<dbReference type="Gene3D" id="3.50.50.60">
    <property type="entry name" value="FAD/NAD(P)-binding domain"/>
    <property type="match status" value="2"/>
</dbReference>
<evidence type="ECO:0000313" key="21">
    <source>
        <dbReference type="EMBL" id="TFB21454.1"/>
    </source>
</evidence>
<dbReference type="Gene3D" id="3.30.390.30">
    <property type="match status" value="1"/>
</dbReference>
<keyword evidence="10 16" id="KW-0476">Mercury</keyword>
<keyword evidence="17" id="KW-0547">Nucleotide-binding</keyword>
<keyword evidence="12" id="KW-1015">Disulfide bond</keyword>
<feature type="domain" description="HMA" evidence="20">
    <location>
        <begin position="79"/>
        <end position="142"/>
    </location>
</feature>
<dbReference type="SUPFAM" id="SSF51905">
    <property type="entry name" value="FAD/NAD(P)-binding domain"/>
    <property type="match status" value="1"/>
</dbReference>
<dbReference type="Pfam" id="PF02852">
    <property type="entry name" value="Pyr_redox_dim"/>
    <property type="match status" value="1"/>
</dbReference>
<dbReference type="EC" id="1.16.1.1" evidence="3 16"/>
<dbReference type="GO" id="GO:0016152">
    <property type="term" value="F:mercury (II) reductase (NADP+) activity"/>
    <property type="evidence" value="ECO:0007669"/>
    <property type="project" value="UniProtKB-UniRule"/>
</dbReference>
<evidence type="ECO:0000256" key="17">
    <source>
        <dbReference type="PIRSR" id="PIRSR000350-3"/>
    </source>
</evidence>
<dbReference type="InterPro" id="IPR021179">
    <property type="entry name" value="Mercury_reductase_MerA"/>
</dbReference>
<feature type="binding site" evidence="17">
    <location>
        <position position="464"/>
    </location>
    <ligand>
        <name>FAD</name>
        <dbReference type="ChEBI" id="CHEBI:57692"/>
    </ligand>
</feature>
<proteinExistence type="inferred from homology"/>
<organism evidence="21 22">
    <name type="scientific">Filobacillus milosensis</name>
    <dbReference type="NCBI Taxonomy" id="94137"/>
    <lineage>
        <taxon>Bacteria</taxon>
        <taxon>Bacillati</taxon>
        <taxon>Bacillota</taxon>
        <taxon>Bacilli</taxon>
        <taxon>Bacillales</taxon>
        <taxon>Bacillaceae</taxon>
        <taxon>Filobacillus</taxon>
    </lineage>
</organism>
<evidence type="ECO:0000256" key="3">
    <source>
        <dbReference type="ARBA" id="ARBA00012661"/>
    </source>
</evidence>
<comment type="caution">
    <text evidence="21">The sequence shown here is derived from an EMBL/GenBank/DDBJ whole genome shotgun (WGS) entry which is preliminary data.</text>
</comment>
<dbReference type="PANTHER" id="PTHR43014">
    <property type="entry name" value="MERCURIC REDUCTASE"/>
    <property type="match status" value="1"/>
</dbReference>
<keyword evidence="6 16" id="KW-0285">Flavoprotein</keyword>
<comment type="subunit">
    <text evidence="2 16 19">Homodimer.</text>
</comment>
<evidence type="ECO:0000256" key="1">
    <source>
        <dbReference type="ARBA" id="ARBA00007532"/>
    </source>
</evidence>
<dbReference type="PANTHER" id="PTHR43014:SF4">
    <property type="entry name" value="PYRIDINE NUCLEOTIDE-DISULFIDE OXIDOREDUCTASE RCLA-RELATED"/>
    <property type="match status" value="1"/>
</dbReference>
<evidence type="ECO:0000256" key="16">
    <source>
        <dbReference type="PIRNR" id="PIRNR000350"/>
    </source>
</evidence>
<dbReference type="Proteomes" id="UP000297975">
    <property type="component" value="Unassembled WGS sequence"/>
</dbReference>
<dbReference type="GO" id="GO:0003955">
    <property type="term" value="F:NAD(P)H dehydrogenase (quinone) activity"/>
    <property type="evidence" value="ECO:0007669"/>
    <property type="project" value="TreeGrafter"/>
</dbReference>
<evidence type="ECO:0000313" key="22">
    <source>
        <dbReference type="Proteomes" id="UP000297975"/>
    </source>
</evidence>
<dbReference type="Pfam" id="PF07992">
    <property type="entry name" value="Pyr_redox_2"/>
    <property type="match status" value="1"/>
</dbReference>
<evidence type="ECO:0000256" key="2">
    <source>
        <dbReference type="ARBA" id="ARBA00011738"/>
    </source>
</evidence>
<dbReference type="PROSITE" id="PS01047">
    <property type="entry name" value="HMA_1"/>
    <property type="match status" value="2"/>
</dbReference>
<keyword evidence="17" id="KW-0520">NAD</keyword>
<keyword evidence="22" id="KW-1185">Reference proteome</keyword>
<dbReference type="OrthoDB" id="9800167at2"/>
<evidence type="ECO:0000256" key="13">
    <source>
        <dbReference type="ARBA" id="ARBA00023284"/>
    </source>
</evidence>
<accession>A0A4Y8IKI1</accession>
<keyword evidence="13" id="KW-0676">Redox-active center</keyword>